<evidence type="ECO:0000256" key="8">
    <source>
        <dbReference type="PROSITE-ProRule" id="PRU00108"/>
    </source>
</evidence>
<dbReference type="InterPro" id="IPR001356">
    <property type="entry name" value="HD"/>
</dbReference>
<gene>
    <name evidence="11" type="ORF">INT45_003890</name>
</gene>
<keyword evidence="12" id="KW-1185">Reference proteome</keyword>
<organism evidence="11 12">
    <name type="scientific">Circinella minor</name>
    <dbReference type="NCBI Taxonomy" id="1195481"/>
    <lineage>
        <taxon>Eukaryota</taxon>
        <taxon>Fungi</taxon>
        <taxon>Fungi incertae sedis</taxon>
        <taxon>Mucoromycota</taxon>
        <taxon>Mucoromycotina</taxon>
        <taxon>Mucoromycetes</taxon>
        <taxon>Mucorales</taxon>
        <taxon>Lichtheimiaceae</taxon>
        <taxon>Circinella</taxon>
    </lineage>
</organism>
<dbReference type="PANTHER" id="PTHR11850">
    <property type="entry name" value="HOMEOBOX PROTEIN TRANSCRIPTION FACTORS"/>
    <property type="match status" value="1"/>
</dbReference>
<name>A0A8H7SEK9_9FUNG</name>
<dbReference type="SUPFAM" id="SSF46689">
    <property type="entry name" value="Homeodomain-like"/>
    <property type="match status" value="1"/>
</dbReference>
<dbReference type="EMBL" id="JAEPRB010000010">
    <property type="protein sequence ID" value="KAG2227160.1"/>
    <property type="molecule type" value="Genomic_DNA"/>
</dbReference>
<dbReference type="GO" id="GO:0003677">
    <property type="term" value="F:DNA binding"/>
    <property type="evidence" value="ECO:0007669"/>
    <property type="project" value="UniProtKB-UniRule"/>
</dbReference>
<keyword evidence="6 8" id="KW-0539">Nucleus</keyword>
<keyword evidence="5" id="KW-0804">Transcription</keyword>
<evidence type="ECO:0000256" key="3">
    <source>
        <dbReference type="ARBA" id="ARBA00023125"/>
    </source>
</evidence>
<evidence type="ECO:0000256" key="2">
    <source>
        <dbReference type="ARBA" id="ARBA00023015"/>
    </source>
</evidence>
<dbReference type="CDD" id="cd00086">
    <property type="entry name" value="homeodomain"/>
    <property type="match status" value="1"/>
</dbReference>
<reference evidence="11 12" key="1">
    <citation type="submission" date="2020-12" db="EMBL/GenBank/DDBJ databases">
        <title>Metabolic potential, ecology and presence of endohyphal bacteria is reflected in genomic diversity of Mucoromycotina.</title>
        <authorList>
            <person name="Muszewska A."/>
            <person name="Okrasinska A."/>
            <person name="Steczkiewicz K."/>
            <person name="Drgas O."/>
            <person name="Orlowska M."/>
            <person name="Perlinska-Lenart U."/>
            <person name="Aleksandrzak-Piekarczyk T."/>
            <person name="Szatraj K."/>
            <person name="Zielenkiewicz U."/>
            <person name="Pilsyk S."/>
            <person name="Malc E."/>
            <person name="Mieczkowski P."/>
            <person name="Kruszewska J.S."/>
            <person name="Biernat P."/>
            <person name="Pawlowska J."/>
        </authorList>
    </citation>
    <scope>NUCLEOTIDE SEQUENCE [LARGE SCALE GENOMIC DNA]</scope>
    <source>
        <strain evidence="11 12">CBS 142.35</strain>
    </source>
</reference>
<dbReference type="GO" id="GO:0006355">
    <property type="term" value="P:regulation of DNA-templated transcription"/>
    <property type="evidence" value="ECO:0007669"/>
    <property type="project" value="InterPro"/>
</dbReference>
<feature type="domain" description="Homeobox" evidence="10">
    <location>
        <begin position="201"/>
        <end position="264"/>
    </location>
</feature>
<accession>A0A8H7SEK9</accession>
<sequence length="336" mass="37772">MKNNVMTTATRSDSRVFCPLVLYHDSPSSRFAYSLQTQQQTLIERHRDKTNVMLQRNAQVWASARRESSQEKYNTTATSTVPVAEEDDDHIDVSPSTSTSSASSASSSSSWGSNNSSCDSIATIDNTKVVHYSPRLGVKDLLSPEIYPSTKDLPPPPLPVVKQVTSAPPPPPVLSLSAPPTAANNNKLSTNTNTNNIAVDPIKKRRRGNLPKEVTEFLKGWLVDHKKHPYPSEKEKIQLANRTGLTVNQISNWFINARRRILQPMLESESLNAQLMAYSEMASLEQKKRRQLDIYAYQGFADYGADDNRKWAFRRTKLPAFDVTEHDHHYSSLVMR</sequence>
<dbReference type="PROSITE" id="PS50071">
    <property type="entry name" value="HOMEOBOX_2"/>
    <property type="match status" value="1"/>
</dbReference>
<keyword evidence="4 8" id="KW-0371">Homeobox</keyword>
<keyword evidence="3 8" id="KW-0238">DNA-binding</keyword>
<protein>
    <recommendedName>
        <fullName evidence="10">Homeobox domain-containing protein</fullName>
    </recommendedName>
</protein>
<evidence type="ECO:0000256" key="6">
    <source>
        <dbReference type="ARBA" id="ARBA00023242"/>
    </source>
</evidence>
<dbReference type="OrthoDB" id="10056939at2759"/>
<comment type="caution">
    <text evidence="11">The sequence shown here is derived from an EMBL/GenBank/DDBJ whole genome shotgun (WGS) entry which is preliminary data.</text>
</comment>
<evidence type="ECO:0000259" key="10">
    <source>
        <dbReference type="PROSITE" id="PS50071"/>
    </source>
</evidence>
<dbReference type="GO" id="GO:0005634">
    <property type="term" value="C:nucleus"/>
    <property type="evidence" value="ECO:0007669"/>
    <property type="project" value="UniProtKB-SubCell"/>
</dbReference>
<feature type="compositionally biased region" description="Polar residues" evidence="9">
    <location>
        <begin position="71"/>
        <end position="81"/>
    </location>
</feature>
<evidence type="ECO:0000313" key="12">
    <source>
        <dbReference type="Proteomes" id="UP000646827"/>
    </source>
</evidence>
<dbReference type="FunFam" id="1.10.10.60:FF:000059">
    <property type="entry name" value="TGFB-induced factor homeobox 1"/>
    <property type="match status" value="1"/>
</dbReference>
<feature type="region of interest" description="Disordered" evidence="9">
    <location>
        <begin position="63"/>
        <end position="115"/>
    </location>
</feature>
<dbReference type="Proteomes" id="UP000646827">
    <property type="component" value="Unassembled WGS sequence"/>
</dbReference>
<keyword evidence="2" id="KW-0805">Transcription regulation</keyword>
<evidence type="ECO:0000256" key="7">
    <source>
        <dbReference type="ARBA" id="ARBA00038021"/>
    </source>
</evidence>
<dbReference type="SMART" id="SM00389">
    <property type="entry name" value="HOX"/>
    <property type="match status" value="1"/>
</dbReference>
<dbReference type="Gene3D" id="1.10.10.60">
    <property type="entry name" value="Homeodomain-like"/>
    <property type="match status" value="1"/>
</dbReference>
<evidence type="ECO:0000256" key="5">
    <source>
        <dbReference type="ARBA" id="ARBA00023163"/>
    </source>
</evidence>
<dbReference type="InterPro" id="IPR008422">
    <property type="entry name" value="KN_HD"/>
</dbReference>
<evidence type="ECO:0000256" key="1">
    <source>
        <dbReference type="ARBA" id="ARBA00004123"/>
    </source>
</evidence>
<feature type="compositionally biased region" description="Low complexity" evidence="9">
    <location>
        <begin position="94"/>
        <end position="115"/>
    </location>
</feature>
<comment type="subcellular location">
    <subcellularLocation>
        <location evidence="1 8">Nucleus</location>
    </subcellularLocation>
</comment>
<dbReference type="InterPro" id="IPR009057">
    <property type="entry name" value="Homeodomain-like_sf"/>
</dbReference>
<evidence type="ECO:0000313" key="11">
    <source>
        <dbReference type="EMBL" id="KAG2227160.1"/>
    </source>
</evidence>
<evidence type="ECO:0000256" key="4">
    <source>
        <dbReference type="ARBA" id="ARBA00023155"/>
    </source>
</evidence>
<evidence type="ECO:0000256" key="9">
    <source>
        <dbReference type="SAM" id="MobiDB-lite"/>
    </source>
</evidence>
<proteinExistence type="inferred from homology"/>
<dbReference type="AlphaFoldDB" id="A0A8H7SEK9"/>
<comment type="similarity">
    <text evidence="7">Belongs to the TALE/TGIF homeobox family.</text>
</comment>
<dbReference type="Pfam" id="PF05920">
    <property type="entry name" value="Homeobox_KN"/>
    <property type="match status" value="1"/>
</dbReference>
<dbReference type="InterPro" id="IPR050224">
    <property type="entry name" value="TALE_homeobox"/>
</dbReference>
<feature type="DNA-binding region" description="Homeobox" evidence="8">
    <location>
        <begin position="203"/>
        <end position="265"/>
    </location>
</feature>